<name>A0A2T3W912_9DEIO</name>
<sequence length="147" mass="16267">MGGHLWWYVEPYEPDIAAVLERVQRREFQAGRYSPVIMFPDFPVTPDSPAPGPAHATREEAIEAADAEGTRTILDVPGLAQSPEDWGMHPLSNEQLEALFGTAQPTLEQIETCDELTDPIGRGESLYVVAYAAGQPTHLYFVGYSYD</sequence>
<proteinExistence type="predicted"/>
<organism evidence="1 2">
    <name type="scientific">Deinococcus arcticus</name>
    <dbReference type="NCBI Taxonomy" id="2136176"/>
    <lineage>
        <taxon>Bacteria</taxon>
        <taxon>Thermotogati</taxon>
        <taxon>Deinococcota</taxon>
        <taxon>Deinococci</taxon>
        <taxon>Deinococcales</taxon>
        <taxon>Deinococcaceae</taxon>
        <taxon>Deinococcus</taxon>
    </lineage>
</organism>
<comment type="caution">
    <text evidence="1">The sequence shown here is derived from an EMBL/GenBank/DDBJ whole genome shotgun (WGS) entry which is preliminary data.</text>
</comment>
<gene>
    <name evidence="1" type="ORF">C8263_07495</name>
</gene>
<accession>A0A2T3W912</accession>
<reference evidence="1 2" key="1">
    <citation type="submission" date="2018-03" db="EMBL/GenBank/DDBJ databases">
        <title>Draft genome of Deinococcus sp. OD32.</title>
        <authorList>
            <person name="Wang X.-P."/>
            <person name="Du Z.-J."/>
        </authorList>
    </citation>
    <scope>NUCLEOTIDE SEQUENCE [LARGE SCALE GENOMIC DNA]</scope>
    <source>
        <strain evidence="1 2">OD32</strain>
    </source>
</reference>
<dbReference type="RefSeq" id="WP_107137512.1">
    <property type="nucleotide sequence ID" value="NZ_PYSV01000006.1"/>
</dbReference>
<dbReference type="Proteomes" id="UP000240317">
    <property type="component" value="Unassembled WGS sequence"/>
</dbReference>
<keyword evidence="2" id="KW-1185">Reference proteome</keyword>
<dbReference type="AlphaFoldDB" id="A0A2T3W912"/>
<evidence type="ECO:0000313" key="1">
    <source>
        <dbReference type="EMBL" id="PTA68284.1"/>
    </source>
</evidence>
<protein>
    <submittedName>
        <fullName evidence="1">Uncharacterized protein</fullName>
    </submittedName>
</protein>
<dbReference type="EMBL" id="PYSV01000006">
    <property type="protein sequence ID" value="PTA68284.1"/>
    <property type="molecule type" value="Genomic_DNA"/>
</dbReference>
<dbReference type="OrthoDB" id="3618826at2"/>
<evidence type="ECO:0000313" key="2">
    <source>
        <dbReference type="Proteomes" id="UP000240317"/>
    </source>
</evidence>